<evidence type="ECO:0000256" key="11">
    <source>
        <dbReference type="ARBA" id="ARBA00038361"/>
    </source>
</evidence>
<evidence type="ECO:0000256" key="8">
    <source>
        <dbReference type="ARBA" id="ARBA00023157"/>
    </source>
</evidence>
<feature type="transmembrane region" description="Helical" evidence="12">
    <location>
        <begin position="435"/>
        <end position="457"/>
    </location>
</feature>
<dbReference type="PANTHER" id="PTHR12035:SF136">
    <property type="entry name" value="MYELOID CELL SURFACE ANTIGEN CD33"/>
    <property type="match status" value="1"/>
</dbReference>
<dbReference type="FunFam" id="2.60.40.10:FF:000829">
    <property type="entry name" value="Sialic acid-binding Ig-like lectin 8"/>
    <property type="match status" value="1"/>
</dbReference>
<keyword evidence="9" id="KW-0325">Glycoprotein</keyword>
<dbReference type="PANTHER" id="PTHR12035">
    <property type="entry name" value="SIALIC ACID BINDING IMMUNOGLOBULIN-LIKE LECTIN"/>
    <property type="match status" value="1"/>
</dbReference>
<dbReference type="Gene3D" id="2.60.40.10">
    <property type="entry name" value="Immunoglobulins"/>
    <property type="match status" value="3"/>
</dbReference>
<dbReference type="InterPro" id="IPR036179">
    <property type="entry name" value="Ig-like_dom_sf"/>
</dbReference>
<dbReference type="SMART" id="SM00408">
    <property type="entry name" value="IGc2"/>
    <property type="match status" value="1"/>
</dbReference>
<reference evidence="14" key="2">
    <citation type="submission" date="2025-08" db="UniProtKB">
        <authorList>
            <consortium name="Ensembl"/>
        </authorList>
    </citation>
    <scope>IDENTIFICATION</scope>
</reference>
<dbReference type="InterPro" id="IPR007110">
    <property type="entry name" value="Ig-like_dom"/>
</dbReference>
<keyword evidence="7 12" id="KW-0472">Membrane</keyword>
<dbReference type="Ensembl" id="ENSPANT00000065867.1">
    <property type="protein sequence ID" value="ENSPANP00000053482.1"/>
    <property type="gene ID" value="ENSPANG00000010473.3"/>
</dbReference>
<feature type="domain" description="Ig-like" evidence="13">
    <location>
        <begin position="328"/>
        <end position="420"/>
    </location>
</feature>
<evidence type="ECO:0000256" key="7">
    <source>
        <dbReference type="ARBA" id="ARBA00023136"/>
    </source>
</evidence>
<dbReference type="SMART" id="SM00409">
    <property type="entry name" value="IG"/>
    <property type="match status" value="2"/>
</dbReference>
<evidence type="ECO:0000256" key="9">
    <source>
        <dbReference type="ARBA" id="ARBA00023180"/>
    </source>
</evidence>
<dbReference type="Pfam" id="PF07686">
    <property type="entry name" value="V-set"/>
    <property type="match status" value="1"/>
</dbReference>
<dbReference type="GO" id="GO:0033691">
    <property type="term" value="F:sialic acid binding"/>
    <property type="evidence" value="ECO:0007669"/>
    <property type="project" value="TreeGrafter"/>
</dbReference>
<dbReference type="PROSITE" id="PS50835">
    <property type="entry name" value="IG_LIKE"/>
    <property type="match status" value="1"/>
</dbReference>
<dbReference type="AlphaFoldDB" id="A0A8I5NG37"/>
<reference evidence="14" key="3">
    <citation type="submission" date="2025-09" db="UniProtKB">
        <authorList>
            <consortium name="Ensembl"/>
        </authorList>
    </citation>
    <scope>IDENTIFICATION</scope>
</reference>
<sequence length="476" mass="52260">MARMSPEVLIQALVRISFCSISSPLWAGRWVLWAMRFPSNQCGALTCGSEVPLLCRAEVSPPPQLPVRPHGPSPPLRSPSVLTVGAQGASASEMLLLLLLPLLWAGALALEGLFHLEVPESVMVQEGLCVLVPCTFFHPRYPFSRNDRDHGYWFREGDNPLRDAPVATNDPAREVREETRGRFRLLGNPWEKNCSLSIRDARRRDSRLYFFRMEEGWMKYNYKSPPLSVHVTALTHRPDILIPGALKSSHPRNLTCSVPWACEQGTPPIFSWIGTSVSPLSPTTALSSVATLIPQPQDHGSRLTCQVTLPGAGVTTTRTIRLNVSYPPQNLTLTVFQGDGTASTTLRNGSSLQVLEGQSLHLLCAVDSNPPAGLSWAQENLILSPSQPNSGMLELPQMHLRNEGEFTCRARNPLGSQQVSLRLFVQRKSGPMAEVVLVAIGEAAVKILLLFLCLIILRMKSHRRKAAKAATGVEAA</sequence>
<dbReference type="RefSeq" id="XP_021787079.1">
    <property type="nucleotide sequence ID" value="XM_021931387.2"/>
</dbReference>
<comment type="similarity">
    <text evidence="11">Belongs to the immunoglobulin superfamily. SIGLEC (sialic acid binding Ig-like lectin) family.</text>
</comment>
<dbReference type="InterPro" id="IPR013106">
    <property type="entry name" value="Ig_V-set"/>
</dbReference>
<keyword evidence="10" id="KW-0393">Immunoglobulin domain</keyword>
<evidence type="ECO:0000256" key="4">
    <source>
        <dbReference type="ARBA" id="ARBA00022734"/>
    </source>
</evidence>
<dbReference type="GeneTree" id="ENSGT01150000286907"/>
<dbReference type="Pfam" id="PF13895">
    <property type="entry name" value="Ig_2"/>
    <property type="match status" value="1"/>
</dbReference>
<evidence type="ECO:0000256" key="6">
    <source>
        <dbReference type="ARBA" id="ARBA00022989"/>
    </source>
</evidence>
<accession>A0A8I5NG37</accession>
<protein>
    <recommendedName>
        <fullName evidence="13">Ig-like domain-containing protein</fullName>
    </recommendedName>
</protein>
<evidence type="ECO:0000256" key="3">
    <source>
        <dbReference type="ARBA" id="ARBA00022729"/>
    </source>
</evidence>
<evidence type="ECO:0000256" key="1">
    <source>
        <dbReference type="ARBA" id="ARBA00004479"/>
    </source>
</evidence>
<dbReference type="RefSeq" id="XP_021787083.1">
    <property type="nucleotide sequence ID" value="XM_021931391.2"/>
</dbReference>
<keyword evidence="15" id="KW-1185">Reference proteome</keyword>
<evidence type="ECO:0000313" key="14">
    <source>
        <dbReference type="Ensembl" id="ENSPANP00000053482.1"/>
    </source>
</evidence>
<dbReference type="GO" id="GO:0030246">
    <property type="term" value="F:carbohydrate binding"/>
    <property type="evidence" value="ECO:0007669"/>
    <property type="project" value="UniProtKB-KW"/>
</dbReference>
<dbReference type="InterPro" id="IPR013783">
    <property type="entry name" value="Ig-like_fold"/>
</dbReference>
<organism evidence="14 15">
    <name type="scientific">Papio anubis</name>
    <name type="common">Olive baboon</name>
    <dbReference type="NCBI Taxonomy" id="9555"/>
    <lineage>
        <taxon>Eukaryota</taxon>
        <taxon>Metazoa</taxon>
        <taxon>Chordata</taxon>
        <taxon>Craniata</taxon>
        <taxon>Vertebrata</taxon>
        <taxon>Euteleostomi</taxon>
        <taxon>Mammalia</taxon>
        <taxon>Eutheria</taxon>
        <taxon>Euarchontoglires</taxon>
        <taxon>Primates</taxon>
        <taxon>Haplorrhini</taxon>
        <taxon>Catarrhini</taxon>
        <taxon>Cercopithecidae</taxon>
        <taxon>Cercopithecinae</taxon>
        <taxon>Papio</taxon>
    </lineage>
</organism>
<reference evidence="14 15" key="1">
    <citation type="submission" date="2012-03" db="EMBL/GenBank/DDBJ databases">
        <title>Whole Genome Assembly of Papio anubis.</title>
        <authorList>
            <person name="Liu Y.L."/>
            <person name="Abraham K.A."/>
            <person name="Akbar H.A."/>
            <person name="Ali S.A."/>
            <person name="Anosike U.A."/>
            <person name="Aqrawi P.A."/>
            <person name="Arias F.A."/>
            <person name="Attaway T.A."/>
            <person name="Awwad R.A."/>
            <person name="Babu C.B."/>
            <person name="Bandaranaike D.B."/>
            <person name="Battles P.B."/>
            <person name="Bell A.B."/>
            <person name="Beltran B.B."/>
            <person name="Berhane-Mersha D.B."/>
            <person name="Bess C.B."/>
            <person name="Bickham C.B."/>
            <person name="Bolden T.B."/>
            <person name="Carter K.C."/>
            <person name="Chau D.C."/>
            <person name="Chavez A.C."/>
            <person name="Clerc-Blankenburg K.C."/>
            <person name="Coyle M.C."/>
            <person name="Dao M.D."/>
            <person name="Davila M.L.D."/>
            <person name="Davy-Carroll L.D."/>
            <person name="Denson S.D."/>
            <person name="Dinh H.D."/>
            <person name="Fernandez S.F."/>
            <person name="Fernando P.F."/>
            <person name="Forbes L.F."/>
            <person name="Francis C.F."/>
            <person name="Francisco L.F."/>
            <person name="Fu Q.F."/>
            <person name="Garcia-Iii R.G."/>
            <person name="Garrett T.G."/>
            <person name="Gross S.G."/>
            <person name="Gubbala S.G."/>
            <person name="Hirani K.H."/>
            <person name="Hogues M.H."/>
            <person name="Hollins B.H."/>
            <person name="Jackson L.J."/>
            <person name="Javaid M.J."/>
            <person name="Jhangiani S.J."/>
            <person name="Johnson A.J."/>
            <person name="Johnson B.J."/>
            <person name="Jones J.J."/>
            <person name="Joshi V.J."/>
            <person name="Kalu J.K."/>
            <person name="Khan N.K."/>
            <person name="Korchina V.K."/>
            <person name="Kovar C.K."/>
            <person name="Lago L.L."/>
            <person name="Lara F.L."/>
            <person name="Le T.-K.L."/>
            <person name="Lee S.L."/>
            <person name="Legall-Iii F.L."/>
            <person name="Lemon S.L."/>
            <person name="Liu J.L."/>
            <person name="Liu Y.-S.L."/>
            <person name="Liyanage D.L."/>
            <person name="Lopez J.L."/>
            <person name="Lorensuhewa L.L."/>
            <person name="Mata R.M."/>
            <person name="Mathew T.M."/>
            <person name="Mercado C.M."/>
            <person name="Mercado I.M."/>
            <person name="Morales K.M."/>
            <person name="Morgan M.M."/>
            <person name="Munidasa M.M."/>
            <person name="Ngo D.N."/>
            <person name="Nguyen L.N."/>
            <person name="Nguyen T.N."/>
            <person name="Nguyen N.N."/>
            <person name="Obregon M.O."/>
            <person name="Okwuonu G.O."/>
            <person name="Ongeri F.O."/>
            <person name="Onwere C.O."/>
            <person name="Osifeso I.O."/>
            <person name="Parra A.P."/>
            <person name="Patil S.P."/>
            <person name="Perez A.P."/>
            <person name="Perez Y.P."/>
            <person name="Pham C.P."/>
            <person name="Pu L.-L.P."/>
            <person name="Puazo M.P."/>
            <person name="Quiroz J.Q."/>
            <person name="Rouhana J.R."/>
            <person name="Ruiz M.R."/>
            <person name="Ruiz S.-J.R."/>
            <person name="Saada N.S."/>
            <person name="Santibanez J.S."/>
            <person name="Scheel M.S."/>
            <person name="Schneider B.S."/>
            <person name="Simmons D.S."/>
            <person name="Sisson I.S."/>
            <person name="Tang L.-Y.T."/>
            <person name="Thornton R.T."/>
            <person name="Tisius J.T."/>
            <person name="Toledanes G.T."/>
            <person name="Trejos Z.T."/>
            <person name="Usmani K.U."/>
            <person name="Varghese R.V."/>
            <person name="Vattathil S.V."/>
            <person name="Vee V.V."/>
            <person name="Walker D.W."/>
            <person name="Weissenberger G.W."/>
            <person name="White C.W."/>
            <person name="Williams A.W."/>
            <person name="Woodworth J.W."/>
            <person name="Wright R.W."/>
            <person name="Zhu Y.Z."/>
            <person name="Han Y.H."/>
            <person name="Newsham I.N."/>
            <person name="Nazareth L.N."/>
            <person name="Worley K.W."/>
            <person name="Muzny D.M."/>
            <person name="Rogers J.R."/>
            <person name="Gibbs R.G."/>
        </authorList>
    </citation>
    <scope>NUCLEOTIDE SEQUENCE [LARGE SCALE GENOMIC DNA]</scope>
</reference>
<evidence type="ECO:0000259" key="13">
    <source>
        <dbReference type="PROSITE" id="PS50835"/>
    </source>
</evidence>
<dbReference type="FunFam" id="2.60.40.10:FF:000912">
    <property type="entry name" value="Myeloid cell surface antigen CD33"/>
    <property type="match status" value="1"/>
</dbReference>
<dbReference type="InterPro" id="IPR003598">
    <property type="entry name" value="Ig_sub2"/>
</dbReference>
<dbReference type="InterPro" id="IPR051036">
    <property type="entry name" value="SIGLEC"/>
</dbReference>
<keyword evidence="8" id="KW-1015">Disulfide bond</keyword>
<keyword evidence="5" id="KW-0130">Cell adhesion</keyword>
<evidence type="ECO:0000256" key="10">
    <source>
        <dbReference type="ARBA" id="ARBA00023319"/>
    </source>
</evidence>
<keyword evidence="3" id="KW-0732">Signal</keyword>
<evidence type="ECO:0000256" key="5">
    <source>
        <dbReference type="ARBA" id="ARBA00022889"/>
    </source>
</evidence>
<dbReference type="RefSeq" id="XP_021787084.1">
    <property type="nucleotide sequence ID" value="XM_021931392.2"/>
</dbReference>
<name>A0A8I5NG37_PAPAN</name>
<dbReference type="InterPro" id="IPR003599">
    <property type="entry name" value="Ig_sub"/>
</dbReference>
<keyword evidence="6 12" id="KW-1133">Transmembrane helix</keyword>
<evidence type="ECO:0000256" key="2">
    <source>
        <dbReference type="ARBA" id="ARBA00022692"/>
    </source>
</evidence>
<keyword evidence="2 12" id="KW-0812">Transmembrane</keyword>
<dbReference type="GeneID" id="101019156"/>
<dbReference type="Proteomes" id="UP000028761">
    <property type="component" value="Chromosome 20"/>
</dbReference>
<dbReference type="RefSeq" id="XP_021787082.1">
    <property type="nucleotide sequence ID" value="XM_021931390.2"/>
</dbReference>
<dbReference type="RefSeq" id="XP_021787078.1">
    <property type="nucleotide sequence ID" value="XM_021931386.2"/>
</dbReference>
<dbReference type="RefSeq" id="XP_021787081.1">
    <property type="nucleotide sequence ID" value="XM_021931389.2"/>
</dbReference>
<dbReference type="SUPFAM" id="SSF48726">
    <property type="entry name" value="Immunoglobulin"/>
    <property type="match status" value="3"/>
</dbReference>
<evidence type="ECO:0000256" key="12">
    <source>
        <dbReference type="SAM" id="Phobius"/>
    </source>
</evidence>
<dbReference type="GO" id="GO:0005886">
    <property type="term" value="C:plasma membrane"/>
    <property type="evidence" value="ECO:0007669"/>
    <property type="project" value="TreeGrafter"/>
</dbReference>
<keyword evidence="4" id="KW-0430">Lectin</keyword>
<dbReference type="GO" id="GO:0007155">
    <property type="term" value="P:cell adhesion"/>
    <property type="evidence" value="ECO:0007669"/>
    <property type="project" value="UniProtKB-KW"/>
</dbReference>
<proteinExistence type="inferred from homology"/>
<dbReference type="KEGG" id="panu:101019156"/>
<evidence type="ECO:0000313" key="15">
    <source>
        <dbReference type="Proteomes" id="UP000028761"/>
    </source>
</evidence>
<comment type="subcellular location">
    <subcellularLocation>
        <location evidence="1">Membrane</location>
        <topology evidence="1">Single-pass type I membrane protein</topology>
    </subcellularLocation>
</comment>